<dbReference type="Pfam" id="PF00733">
    <property type="entry name" value="Asn_synthase"/>
    <property type="match status" value="1"/>
</dbReference>
<evidence type="ECO:0000256" key="3">
    <source>
        <dbReference type="ARBA" id="ARBA00012737"/>
    </source>
</evidence>
<dbReference type="PIRSF" id="PIRSF001589">
    <property type="entry name" value="Asn_synthetase_glu-h"/>
    <property type="match status" value="1"/>
</dbReference>
<dbReference type="SUPFAM" id="SSF56235">
    <property type="entry name" value="N-terminal nucleophile aminohydrolases (Ntn hydrolases)"/>
    <property type="match status" value="1"/>
</dbReference>
<dbReference type="EC" id="6.3.5.4" evidence="3"/>
<evidence type="ECO:0000256" key="2">
    <source>
        <dbReference type="ARBA" id="ARBA00005752"/>
    </source>
</evidence>
<keyword evidence="6" id="KW-0315">Glutamine amidotransferase</keyword>
<dbReference type="SUPFAM" id="SSF52402">
    <property type="entry name" value="Adenine nucleotide alpha hydrolases-like"/>
    <property type="match status" value="1"/>
</dbReference>
<protein>
    <recommendedName>
        <fullName evidence="3">asparagine synthase (glutamine-hydrolyzing)</fullName>
        <ecNumber evidence="3">6.3.5.4</ecNumber>
    </recommendedName>
</protein>
<dbReference type="NCBIfam" id="TIGR01536">
    <property type="entry name" value="asn_synth_AEB"/>
    <property type="match status" value="1"/>
</dbReference>
<dbReference type="Proteomes" id="UP001244242">
    <property type="component" value="Unassembled WGS sequence"/>
</dbReference>
<evidence type="ECO:0000256" key="1">
    <source>
        <dbReference type="ARBA" id="ARBA00005187"/>
    </source>
</evidence>
<feature type="domain" description="Glutamine amidotransferase type-2" evidence="8">
    <location>
        <begin position="2"/>
        <end position="219"/>
    </location>
</feature>
<dbReference type="EMBL" id="JASCQO010000035">
    <property type="protein sequence ID" value="MDI5934171.1"/>
    <property type="molecule type" value="Genomic_DNA"/>
</dbReference>
<evidence type="ECO:0000256" key="4">
    <source>
        <dbReference type="ARBA" id="ARBA00022741"/>
    </source>
</evidence>
<dbReference type="InterPro" id="IPR033738">
    <property type="entry name" value="AsnB_N"/>
</dbReference>
<evidence type="ECO:0000256" key="7">
    <source>
        <dbReference type="ARBA" id="ARBA00048741"/>
    </source>
</evidence>
<dbReference type="RefSeq" id="WP_282721642.1">
    <property type="nucleotide sequence ID" value="NZ_JASCQO010000035.1"/>
</dbReference>
<dbReference type="Pfam" id="PF13522">
    <property type="entry name" value="GATase_6"/>
    <property type="match status" value="1"/>
</dbReference>
<dbReference type="PANTHER" id="PTHR43284:SF1">
    <property type="entry name" value="ASPARAGINE SYNTHETASE"/>
    <property type="match status" value="1"/>
</dbReference>
<gene>
    <name evidence="9" type="primary">asnB</name>
    <name evidence="9" type="ORF">QLQ84_10260</name>
</gene>
<comment type="pathway">
    <text evidence="1">Amino-acid biosynthesis; L-asparagine biosynthesis; L-asparagine from L-aspartate (L-Gln route): step 1/1.</text>
</comment>
<evidence type="ECO:0000256" key="5">
    <source>
        <dbReference type="ARBA" id="ARBA00022840"/>
    </source>
</evidence>
<dbReference type="InterPro" id="IPR017932">
    <property type="entry name" value="GATase_2_dom"/>
</dbReference>
<dbReference type="PANTHER" id="PTHR43284">
    <property type="entry name" value="ASPARAGINE SYNTHETASE (GLUTAMINE-HYDROLYZING)"/>
    <property type="match status" value="1"/>
</dbReference>
<dbReference type="InterPro" id="IPR029055">
    <property type="entry name" value="Ntn_hydrolases_N"/>
</dbReference>
<dbReference type="Gene3D" id="3.40.50.620">
    <property type="entry name" value="HUPs"/>
    <property type="match status" value="1"/>
</dbReference>
<reference evidence="9 10" key="1">
    <citation type="submission" date="2023-04" db="EMBL/GenBank/DDBJ databases">
        <title>Halomonas strains isolated from rhizosphere soil.</title>
        <authorList>
            <person name="Xu L."/>
            <person name="Sun J.-Q."/>
        </authorList>
    </citation>
    <scope>NUCLEOTIDE SEQUENCE [LARGE SCALE GENOMIC DNA]</scope>
    <source>
        <strain evidence="9 10">LN1S58</strain>
    </source>
</reference>
<evidence type="ECO:0000313" key="10">
    <source>
        <dbReference type="Proteomes" id="UP001244242"/>
    </source>
</evidence>
<keyword evidence="10" id="KW-1185">Reference proteome</keyword>
<evidence type="ECO:0000256" key="6">
    <source>
        <dbReference type="ARBA" id="ARBA00022962"/>
    </source>
</evidence>
<dbReference type="InterPro" id="IPR006426">
    <property type="entry name" value="Asn_synth_AEB"/>
</dbReference>
<accession>A0ABT6VJK8</accession>
<dbReference type="GO" id="GO:0004066">
    <property type="term" value="F:asparagine synthase (glutamine-hydrolyzing) activity"/>
    <property type="evidence" value="ECO:0007669"/>
    <property type="project" value="UniProtKB-EC"/>
</dbReference>
<keyword evidence="5" id="KW-0067">ATP-binding</keyword>
<keyword evidence="9" id="KW-0436">Ligase</keyword>
<dbReference type="InterPro" id="IPR001962">
    <property type="entry name" value="Asn_synthase"/>
</dbReference>
<dbReference type="CDD" id="cd01991">
    <property type="entry name" value="Asn_synthase_B_C"/>
    <property type="match status" value="1"/>
</dbReference>
<comment type="caution">
    <text evidence="9">The sequence shown here is derived from an EMBL/GenBank/DDBJ whole genome shotgun (WGS) entry which is preliminary data.</text>
</comment>
<organism evidence="9 10">
    <name type="scientific">Halomonas kalidii</name>
    <dbReference type="NCBI Taxonomy" id="3043293"/>
    <lineage>
        <taxon>Bacteria</taxon>
        <taxon>Pseudomonadati</taxon>
        <taxon>Pseudomonadota</taxon>
        <taxon>Gammaproteobacteria</taxon>
        <taxon>Oceanospirillales</taxon>
        <taxon>Halomonadaceae</taxon>
        <taxon>Halomonas</taxon>
    </lineage>
</organism>
<evidence type="ECO:0000313" key="9">
    <source>
        <dbReference type="EMBL" id="MDI5934171.1"/>
    </source>
</evidence>
<sequence length="631" mass="70963">MCGFAGFYCSQGFPHHAESLLEAMALRIAHRGPDDSGCWVDEKAGIGLAHRRLSIIDLSKAGSQPMHCCTGRYVLIFNGEIYNHRELRSMLDGIGKAPAWRGHTDTETLLACFSEWGIDKTLNSVVGMFALALWDRKENVLSLARDRMGEKPLYWGWQAGTLLFGSELKALSVHPAFRDEIDPDALGLLLRSNCIPSPWTIYKGIKKLEPGHCVSFPLVGGKSPEDIEPYPYWCIGNVIRNGLLHPFTGSDAEAVDAVENVLSLSISGQMLADVPVGAFLSGGIDSSVVVALMQASSQRPVRTFSIGFEEKGFNEAQHALAVARHLGTDHTELYVRSNDALDVIPSLPEVYCEPFADSSQIPSILVSRLASQHVTVALSGDGGDELFGGYKHYSFVPTLYGRLEKIPYGLRKVAADVLSMLPSFSKVKTLEDLMYAKDQEEFYTTFTSAWKQYEEVVVNASDRLQPGKATYLRGVEGCFVSWMMAQDTRNYLSNDILEKMDRSAMANSLETRMPLLDHRVLELAWTLPLKMKIRDGKGKWVLRELLYRYVPQELVDRPKQGFSIPLAEWLRTSLREWAEACLEEERLKREGFFDVNKVRKDWAEHLSGRRNNVSRLWSVLMFQAWLEEYKM</sequence>
<comment type="similarity">
    <text evidence="2">Belongs to the asparagine synthetase family.</text>
</comment>
<dbReference type="Gene3D" id="3.60.20.10">
    <property type="entry name" value="Glutamine Phosphoribosylpyrophosphate, subunit 1, domain 1"/>
    <property type="match status" value="1"/>
</dbReference>
<keyword evidence="4" id="KW-0547">Nucleotide-binding</keyword>
<dbReference type="InterPro" id="IPR051786">
    <property type="entry name" value="ASN_synthetase/amidase"/>
</dbReference>
<name>A0ABT6VJK8_9GAMM</name>
<evidence type="ECO:0000259" key="8">
    <source>
        <dbReference type="PROSITE" id="PS51278"/>
    </source>
</evidence>
<dbReference type="InterPro" id="IPR014729">
    <property type="entry name" value="Rossmann-like_a/b/a_fold"/>
</dbReference>
<proteinExistence type="inferred from homology"/>
<dbReference type="CDD" id="cd00712">
    <property type="entry name" value="AsnB"/>
    <property type="match status" value="1"/>
</dbReference>
<dbReference type="PROSITE" id="PS51278">
    <property type="entry name" value="GATASE_TYPE_2"/>
    <property type="match status" value="1"/>
</dbReference>
<comment type="catalytic activity">
    <reaction evidence="7">
        <text>L-aspartate + L-glutamine + ATP + H2O = L-asparagine + L-glutamate + AMP + diphosphate + H(+)</text>
        <dbReference type="Rhea" id="RHEA:12228"/>
        <dbReference type="ChEBI" id="CHEBI:15377"/>
        <dbReference type="ChEBI" id="CHEBI:15378"/>
        <dbReference type="ChEBI" id="CHEBI:29985"/>
        <dbReference type="ChEBI" id="CHEBI:29991"/>
        <dbReference type="ChEBI" id="CHEBI:30616"/>
        <dbReference type="ChEBI" id="CHEBI:33019"/>
        <dbReference type="ChEBI" id="CHEBI:58048"/>
        <dbReference type="ChEBI" id="CHEBI:58359"/>
        <dbReference type="ChEBI" id="CHEBI:456215"/>
        <dbReference type="EC" id="6.3.5.4"/>
    </reaction>
</comment>